<evidence type="ECO:0000256" key="16">
    <source>
        <dbReference type="ARBA" id="ARBA00025589"/>
    </source>
</evidence>
<evidence type="ECO:0000313" key="21">
    <source>
        <dbReference type="Proteomes" id="UP001165561"/>
    </source>
</evidence>
<dbReference type="Proteomes" id="UP001165561">
    <property type="component" value="Unassembled WGS sequence"/>
</dbReference>
<reference evidence="20" key="1">
    <citation type="submission" date="2023-02" db="EMBL/GenBank/DDBJ databases">
        <title>Georgenia sp.10Sc9-8, isolated from a soil sample collected from the Taklamakan desert.</title>
        <authorList>
            <person name="Liu S."/>
        </authorList>
    </citation>
    <scope>NUCLEOTIDE SEQUENCE</scope>
    <source>
        <strain evidence="20">10Sc9-8</strain>
    </source>
</reference>
<keyword evidence="21" id="KW-1185">Reference proteome</keyword>
<keyword evidence="9" id="KW-0235">DNA replication</keyword>
<feature type="region of interest" description="Disordered" evidence="18">
    <location>
        <begin position="345"/>
        <end position="368"/>
    </location>
</feature>
<dbReference type="EC" id="2.7.7.7" evidence="4"/>
<dbReference type="NCBIfam" id="NF002677">
    <property type="entry name" value="PRK02406.1"/>
    <property type="match status" value="1"/>
</dbReference>
<comment type="caution">
    <text evidence="20">The sequence shown here is derived from an EMBL/GenBank/DDBJ whole genome shotgun (WGS) entry which is preliminary data.</text>
</comment>
<dbReference type="InterPro" id="IPR053848">
    <property type="entry name" value="IMS_HHH_1"/>
</dbReference>
<dbReference type="Pfam" id="PF00817">
    <property type="entry name" value="IMS"/>
    <property type="match status" value="1"/>
</dbReference>
<keyword evidence="8 20" id="KW-0548">Nucleotidyltransferase</keyword>
<dbReference type="InterPro" id="IPR001126">
    <property type="entry name" value="UmuC"/>
</dbReference>
<evidence type="ECO:0000256" key="13">
    <source>
        <dbReference type="ARBA" id="ARBA00022932"/>
    </source>
</evidence>
<dbReference type="GO" id="GO:0003887">
    <property type="term" value="F:DNA-directed DNA polymerase activity"/>
    <property type="evidence" value="ECO:0007669"/>
    <property type="project" value="UniProtKB-EC"/>
</dbReference>
<feature type="non-terminal residue" evidence="20">
    <location>
        <position position="1"/>
    </location>
</feature>
<keyword evidence="7 20" id="KW-0808">Transferase</keyword>
<accession>A0ABT5U016</accession>
<evidence type="ECO:0000259" key="19">
    <source>
        <dbReference type="PROSITE" id="PS50173"/>
    </source>
</evidence>
<evidence type="ECO:0000256" key="4">
    <source>
        <dbReference type="ARBA" id="ARBA00012417"/>
    </source>
</evidence>
<dbReference type="InterPro" id="IPR043502">
    <property type="entry name" value="DNA/RNA_pol_sf"/>
</dbReference>
<dbReference type="InterPro" id="IPR043128">
    <property type="entry name" value="Rev_trsase/Diguanyl_cyclase"/>
</dbReference>
<keyword evidence="15" id="KW-0234">DNA repair</keyword>
<evidence type="ECO:0000256" key="9">
    <source>
        <dbReference type="ARBA" id="ARBA00022705"/>
    </source>
</evidence>
<dbReference type="Gene3D" id="3.40.1170.60">
    <property type="match status" value="1"/>
</dbReference>
<organism evidence="20 21">
    <name type="scientific">Georgenia halotolerans</name>
    <dbReference type="NCBI Taxonomy" id="3028317"/>
    <lineage>
        <taxon>Bacteria</taxon>
        <taxon>Bacillati</taxon>
        <taxon>Actinomycetota</taxon>
        <taxon>Actinomycetes</taxon>
        <taxon>Micrococcales</taxon>
        <taxon>Bogoriellaceae</taxon>
        <taxon>Georgenia</taxon>
    </lineage>
</organism>
<evidence type="ECO:0000256" key="8">
    <source>
        <dbReference type="ARBA" id="ARBA00022695"/>
    </source>
</evidence>
<dbReference type="InterPro" id="IPR022880">
    <property type="entry name" value="DNApol_IV"/>
</dbReference>
<keyword evidence="6" id="KW-0963">Cytoplasm</keyword>
<dbReference type="PANTHER" id="PTHR11076:SF33">
    <property type="entry name" value="DNA POLYMERASE KAPPA"/>
    <property type="match status" value="1"/>
</dbReference>
<comment type="subcellular location">
    <subcellularLocation>
        <location evidence="2">Cytoplasm</location>
    </subcellularLocation>
</comment>
<dbReference type="SUPFAM" id="SSF56672">
    <property type="entry name" value="DNA/RNA polymerases"/>
    <property type="match status" value="1"/>
</dbReference>
<keyword evidence="13" id="KW-0239">DNA-directed DNA polymerase</keyword>
<sequence>IVGGEHRGVVTSATYEARAYGVHAAMPMSRARALCPHAVVLPTRHGRYREVSAEVMTVLGQVTPVLEKVSIDEAFLDVSGSVRRMGPPVEIARWVRAQVRGRTGVPASVGVGSSKLVAKLASSHAKPDGLLLVPADASVAFVQSLPAGALWGVGERTGALLERRGVTTVADLAATPLPTLHRWLGVAAGQRLHELSWAVDRRRVEPVRVERSVGTETTFPQDVTDHATLRAVLLEQAHATAARLRAEGMLAGTVSIKVRLADFTTLSRSRTLHAGTDLAADLVAAARALLDRVEVPPSGVRLLGLRAERLERADAGTQATLDEDPHRAEAERAMDGVRRRFGPGLVGPASLVRPRSTTAPRPGDISLE</sequence>
<evidence type="ECO:0000256" key="12">
    <source>
        <dbReference type="ARBA" id="ARBA00022842"/>
    </source>
</evidence>
<dbReference type="SUPFAM" id="SSF100879">
    <property type="entry name" value="Lesion bypass DNA polymerase (Y-family), little finger domain"/>
    <property type="match status" value="1"/>
</dbReference>
<evidence type="ECO:0000256" key="11">
    <source>
        <dbReference type="ARBA" id="ARBA00022763"/>
    </source>
</evidence>
<evidence type="ECO:0000256" key="15">
    <source>
        <dbReference type="ARBA" id="ARBA00023204"/>
    </source>
</evidence>
<gene>
    <name evidence="20" type="primary">dinB</name>
    <name evidence="20" type="ORF">PU560_14500</name>
</gene>
<evidence type="ECO:0000256" key="6">
    <source>
        <dbReference type="ARBA" id="ARBA00022490"/>
    </source>
</evidence>
<dbReference type="Pfam" id="PF11799">
    <property type="entry name" value="IMS_C"/>
    <property type="match status" value="1"/>
</dbReference>
<keyword evidence="10" id="KW-0479">Metal-binding</keyword>
<keyword evidence="11" id="KW-0227">DNA damage</keyword>
<comment type="cofactor">
    <cofactor evidence="1">
        <name>Mg(2+)</name>
        <dbReference type="ChEBI" id="CHEBI:18420"/>
    </cofactor>
</comment>
<protein>
    <recommendedName>
        <fullName evidence="4">DNA-directed DNA polymerase</fullName>
        <ecNumber evidence="4">2.7.7.7</ecNumber>
    </recommendedName>
</protein>
<dbReference type="EMBL" id="JARACI010001138">
    <property type="protein sequence ID" value="MDD9207665.1"/>
    <property type="molecule type" value="Genomic_DNA"/>
</dbReference>
<dbReference type="Gene3D" id="3.30.70.270">
    <property type="match status" value="1"/>
</dbReference>
<evidence type="ECO:0000256" key="5">
    <source>
        <dbReference type="ARBA" id="ARBA00022457"/>
    </source>
</evidence>
<comment type="function">
    <text evidence="16">Poorly processive, error-prone DNA polymerase involved in untargeted mutagenesis. Copies undamaged DNA at stalled replication forks, which arise in vivo from mismatched or misaligned primer ends. These misaligned primers can be extended by PolIV. Exhibits no 3'-5' exonuclease (proofreading) activity. May be involved in translesional synthesis, in conjunction with the beta clamp from PolIII.</text>
</comment>
<keyword evidence="14" id="KW-0238">DNA-binding</keyword>
<proteinExistence type="inferred from homology"/>
<dbReference type="InterPro" id="IPR036775">
    <property type="entry name" value="DNA_pol_Y-fam_lit_finger_sf"/>
</dbReference>
<feature type="domain" description="UmuC" evidence="19">
    <location>
        <begin position="1"/>
        <end position="154"/>
    </location>
</feature>
<dbReference type="PANTHER" id="PTHR11076">
    <property type="entry name" value="DNA REPAIR POLYMERASE UMUC / TRANSFERASE FAMILY MEMBER"/>
    <property type="match status" value="1"/>
</dbReference>
<dbReference type="Pfam" id="PF21999">
    <property type="entry name" value="IMS_HHH_1"/>
    <property type="match status" value="1"/>
</dbReference>
<keyword evidence="5" id="KW-0515">Mutator protein</keyword>
<evidence type="ECO:0000256" key="1">
    <source>
        <dbReference type="ARBA" id="ARBA00001946"/>
    </source>
</evidence>
<dbReference type="CDD" id="cd03586">
    <property type="entry name" value="PolY_Pol_IV_kappa"/>
    <property type="match status" value="1"/>
</dbReference>
<evidence type="ECO:0000256" key="14">
    <source>
        <dbReference type="ARBA" id="ARBA00023125"/>
    </source>
</evidence>
<comment type="catalytic activity">
    <reaction evidence="17">
        <text>DNA(n) + a 2'-deoxyribonucleoside 5'-triphosphate = DNA(n+1) + diphosphate</text>
        <dbReference type="Rhea" id="RHEA:22508"/>
        <dbReference type="Rhea" id="RHEA-COMP:17339"/>
        <dbReference type="Rhea" id="RHEA-COMP:17340"/>
        <dbReference type="ChEBI" id="CHEBI:33019"/>
        <dbReference type="ChEBI" id="CHEBI:61560"/>
        <dbReference type="ChEBI" id="CHEBI:173112"/>
        <dbReference type="EC" id="2.7.7.7"/>
    </reaction>
</comment>
<keyword evidence="12" id="KW-0460">Magnesium</keyword>
<name>A0ABT5U016_9MICO</name>
<dbReference type="InterPro" id="IPR017961">
    <property type="entry name" value="DNA_pol_Y-fam_little_finger"/>
</dbReference>
<evidence type="ECO:0000256" key="3">
    <source>
        <dbReference type="ARBA" id="ARBA00010945"/>
    </source>
</evidence>
<evidence type="ECO:0000256" key="2">
    <source>
        <dbReference type="ARBA" id="ARBA00004496"/>
    </source>
</evidence>
<evidence type="ECO:0000256" key="10">
    <source>
        <dbReference type="ARBA" id="ARBA00022723"/>
    </source>
</evidence>
<dbReference type="PROSITE" id="PS50173">
    <property type="entry name" value="UMUC"/>
    <property type="match status" value="1"/>
</dbReference>
<dbReference type="Gene3D" id="3.30.1490.100">
    <property type="entry name" value="DNA polymerase, Y-family, little finger domain"/>
    <property type="match status" value="1"/>
</dbReference>
<evidence type="ECO:0000256" key="17">
    <source>
        <dbReference type="ARBA" id="ARBA00049244"/>
    </source>
</evidence>
<comment type="similarity">
    <text evidence="3">Belongs to the DNA polymerase type-Y family.</text>
</comment>
<evidence type="ECO:0000313" key="20">
    <source>
        <dbReference type="EMBL" id="MDD9207665.1"/>
    </source>
</evidence>
<dbReference type="InterPro" id="IPR050116">
    <property type="entry name" value="DNA_polymerase-Y"/>
</dbReference>
<dbReference type="Gene3D" id="1.10.150.20">
    <property type="entry name" value="5' to 3' exonuclease, C-terminal subdomain"/>
    <property type="match status" value="1"/>
</dbReference>
<evidence type="ECO:0000256" key="18">
    <source>
        <dbReference type="SAM" id="MobiDB-lite"/>
    </source>
</evidence>
<evidence type="ECO:0000256" key="7">
    <source>
        <dbReference type="ARBA" id="ARBA00022679"/>
    </source>
</evidence>